<feature type="region of interest" description="Disordered" evidence="1">
    <location>
        <begin position="80"/>
        <end position="100"/>
    </location>
</feature>
<dbReference type="EMBL" id="LSYV01000058">
    <property type="protein sequence ID" value="KXZ45238.1"/>
    <property type="molecule type" value="Genomic_DNA"/>
</dbReference>
<comment type="caution">
    <text evidence="2">The sequence shown here is derived from an EMBL/GenBank/DDBJ whole genome shotgun (WGS) entry which is preliminary data.</text>
</comment>
<accession>A0A150G5Z2</accession>
<protein>
    <submittedName>
        <fullName evidence="2">Uncharacterized protein</fullName>
    </submittedName>
</protein>
<reference evidence="3" key="1">
    <citation type="journal article" date="2016" name="Nat. Commun.">
        <title>The Gonium pectorale genome demonstrates co-option of cell cycle regulation during the evolution of multicellularity.</title>
        <authorList>
            <person name="Hanschen E.R."/>
            <person name="Marriage T.N."/>
            <person name="Ferris P.J."/>
            <person name="Hamaji T."/>
            <person name="Toyoda A."/>
            <person name="Fujiyama A."/>
            <person name="Neme R."/>
            <person name="Noguchi H."/>
            <person name="Minakuchi Y."/>
            <person name="Suzuki M."/>
            <person name="Kawai-Toyooka H."/>
            <person name="Smith D.R."/>
            <person name="Sparks H."/>
            <person name="Anderson J."/>
            <person name="Bakaric R."/>
            <person name="Luria V."/>
            <person name="Karger A."/>
            <person name="Kirschner M.W."/>
            <person name="Durand P.M."/>
            <person name="Michod R.E."/>
            <person name="Nozaki H."/>
            <person name="Olson B.J."/>
        </authorList>
    </citation>
    <scope>NUCLEOTIDE SEQUENCE [LARGE SCALE GENOMIC DNA]</scope>
    <source>
        <strain evidence="3">NIES-2863</strain>
    </source>
</reference>
<feature type="compositionally biased region" description="Basic and acidic residues" evidence="1">
    <location>
        <begin position="85"/>
        <end position="100"/>
    </location>
</feature>
<evidence type="ECO:0000256" key="1">
    <source>
        <dbReference type="SAM" id="MobiDB-lite"/>
    </source>
</evidence>
<name>A0A150G5Z2_GONPE</name>
<dbReference type="Proteomes" id="UP000075714">
    <property type="component" value="Unassembled WGS sequence"/>
</dbReference>
<evidence type="ECO:0000313" key="2">
    <source>
        <dbReference type="EMBL" id="KXZ45238.1"/>
    </source>
</evidence>
<dbReference type="AlphaFoldDB" id="A0A150G5Z2"/>
<keyword evidence="3" id="KW-1185">Reference proteome</keyword>
<dbReference type="OrthoDB" id="10658100at2759"/>
<sequence length="100" mass="10288">MDALDEVDLPATAAAAAAAPGGPRFDMGPRVALATALYAAVYGRRANEGASGGAKLGIVWKAAGAELNWAYWVMRHGGQLPGVKLPREGGRDGRGYGHGR</sequence>
<organism evidence="2 3">
    <name type="scientific">Gonium pectorale</name>
    <name type="common">Green alga</name>
    <dbReference type="NCBI Taxonomy" id="33097"/>
    <lineage>
        <taxon>Eukaryota</taxon>
        <taxon>Viridiplantae</taxon>
        <taxon>Chlorophyta</taxon>
        <taxon>core chlorophytes</taxon>
        <taxon>Chlorophyceae</taxon>
        <taxon>CS clade</taxon>
        <taxon>Chlamydomonadales</taxon>
        <taxon>Volvocaceae</taxon>
        <taxon>Gonium</taxon>
    </lineage>
</organism>
<proteinExistence type="predicted"/>
<gene>
    <name evidence="2" type="ORF">GPECTOR_57g528</name>
</gene>
<evidence type="ECO:0000313" key="3">
    <source>
        <dbReference type="Proteomes" id="UP000075714"/>
    </source>
</evidence>